<accession>A0A9J6CQ82</accession>
<dbReference type="Proteomes" id="UP001107558">
    <property type="component" value="Chromosome 1"/>
</dbReference>
<evidence type="ECO:0000256" key="1">
    <source>
        <dbReference type="SAM" id="SignalP"/>
    </source>
</evidence>
<proteinExistence type="predicted"/>
<comment type="caution">
    <text evidence="2">The sequence shown here is derived from an EMBL/GenBank/DDBJ whole genome shotgun (WGS) entry which is preliminary data.</text>
</comment>
<sequence>MNFVLLIILFILVTIIISDAQNADELICASCTVINLVRYNSKIKCECSKVDLKLKNHVVCKKFYAQKINCFGLLGFCCDKNNQDTCPVCSTSFTRNADCECESLELTRKVFKKFVTKKEALDAFCCDETKPLNKTTTPPPILLKRIRPPRHFVFKTNFTNDDD</sequence>
<organism evidence="2 3">
    <name type="scientific">Polypedilum vanderplanki</name>
    <name type="common">Sleeping chironomid midge</name>
    <dbReference type="NCBI Taxonomy" id="319348"/>
    <lineage>
        <taxon>Eukaryota</taxon>
        <taxon>Metazoa</taxon>
        <taxon>Ecdysozoa</taxon>
        <taxon>Arthropoda</taxon>
        <taxon>Hexapoda</taxon>
        <taxon>Insecta</taxon>
        <taxon>Pterygota</taxon>
        <taxon>Neoptera</taxon>
        <taxon>Endopterygota</taxon>
        <taxon>Diptera</taxon>
        <taxon>Nematocera</taxon>
        <taxon>Chironomoidea</taxon>
        <taxon>Chironomidae</taxon>
        <taxon>Chironominae</taxon>
        <taxon>Polypedilum</taxon>
        <taxon>Polypedilum</taxon>
    </lineage>
</organism>
<keyword evidence="3" id="KW-1185">Reference proteome</keyword>
<feature type="signal peptide" evidence="1">
    <location>
        <begin position="1"/>
        <end position="20"/>
    </location>
</feature>
<feature type="chain" id="PRO_5039934658" evidence="1">
    <location>
        <begin position="21"/>
        <end position="163"/>
    </location>
</feature>
<reference evidence="2" key="1">
    <citation type="submission" date="2021-03" db="EMBL/GenBank/DDBJ databases">
        <title>Chromosome level genome of the anhydrobiotic midge Polypedilum vanderplanki.</title>
        <authorList>
            <person name="Yoshida Y."/>
            <person name="Kikawada T."/>
            <person name="Gusev O."/>
        </authorList>
    </citation>
    <scope>NUCLEOTIDE SEQUENCE</scope>
    <source>
        <strain evidence="2">NIAS01</strain>
        <tissue evidence="2">Whole body or cell culture</tissue>
    </source>
</reference>
<evidence type="ECO:0000313" key="3">
    <source>
        <dbReference type="Proteomes" id="UP001107558"/>
    </source>
</evidence>
<protein>
    <submittedName>
        <fullName evidence="2">Uncharacterized protein</fullName>
    </submittedName>
</protein>
<evidence type="ECO:0000313" key="2">
    <source>
        <dbReference type="EMBL" id="KAG5683766.1"/>
    </source>
</evidence>
<gene>
    <name evidence="2" type="ORF">PVAND_013031</name>
</gene>
<dbReference type="EMBL" id="JADBJN010000001">
    <property type="protein sequence ID" value="KAG5683766.1"/>
    <property type="molecule type" value="Genomic_DNA"/>
</dbReference>
<name>A0A9J6CQ82_POLVA</name>
<keyword evidence="1" id="KW-0732">Signal</keyword>
<dbReference type="AlphaFoldDB" id="A0A9J6CQ82"/>